<dbReference type="SUPFAM" id="SSF51735">
    <property type="entry name" value="NAD(P)-binding Rossmann-fold domains"/>
    <property type="match status" value="1"/>
</dbReference>
<dbReference type="CDD" id="cd08946">
    <property type="entry name" value="SDR_e"/>
    <property type="match status" value="1"/>
</dbReference>
<proteinExistence type="inferred from homology"/>
<reference evidence="4" key="1">
    <citation type="journal article" date="2023" name="Mol. Phylogenet. Evol.">
        <title>Genome-scale phylogeny and comparative genomics of the fungal order Sordariales.</title>
        <authorList>
            <person name="Hensen N."/>
            <person name="Bonometti L."/>
            <person name="Westerberg I."/>
            <person name="Brannstrom I.O."/>
            <person name="Guillou S."/>
            <person name="Cros-Aarteil S."/>
            <person name="Calhoun S."/>
            <person name="Haridas S."/>
            <person name="Kuo A."/>
            <person name="Mondo S."/>
            <person name="Pangilinan J."/>
            <person name="Riley R."/>
            <person name="LaButti K."/>
            <person name="Andreopoulos B."/>
            <person name="Lipzen A."/>
            <person name="Chen C."/>
            <person name="Yan M."/>
            <person name="Daum C."/>
            <person name="Ng V."/>
            <person name="Clum A."/>
            <person name="Steindorff A."/>
            <person name="Ohm R.A."/>
            <person name="Martin F."/>
            <person name="Silar P."/>
            <person name="Natvig D.O."/>
            <person name="Lalanne C."/>
            <person name="Gautier V."/>
            <person name="Ament-Velasquez S.L."/>
            <person name="Kruys A."/>
            <person name="Hutchinson M.I."/>
            <person name="Powell A.J."/>
            <person name="Barry K."/>
            <person name="Miller A.N."/>
            <person name="Grigoriev I.V."/>
            <person name="Debuchy R."/>
            <person name="Gladieux P."/>
            <person name="Hiltunen Thoren M."/>
            <person name="Johannesson H."/>
        </authorList>
    </citation>
    <scope>NUCLEOTIDE SEQUENCE [LARGE SCALE GENOMIC DNA]</scope>
    <source>
        <strain evidence="4">CBS 284.82</strain>
    </source>
</reference>
<dbReference type="InterPro" id="IPR001509">
    <property type="entry name" value="Epimerase_deHydtase"/>
</dbReference>
<dbReference type="EMBL" id="MU854497">
    <property type="protein sequence ID" value="KAK4034047.1"/>
    <property type="molecule type" value="Genomic_DNA"/>
</dbReference>
<sequence length="346" mass="37448">MSKPTVLVTGSAGHLGKALMLALPELGYSPIGIDITPGPTTTYTGSITDTALLTSLFTTHQPAHVIHAATLHKPHVDSHTKNDFIQTNIAGTLALLEAATTTTTCTSTVKSFTFISTTSTFGSALSPAPGQPAAWIDESVVPQPKNIYGVTKTAAEDVCRLVHKQTGLPVIVLRTSRFFPEEDDDAERRGAMDGENLKVLELAYRRVDIADVVAACVCAMEKGGKGEVVWGKYIVSAPAPFGKDEVTLRGLDEDAGMVFKGVVPGVAEVFEKKGWRLLERVDRVYDSGRAVRELGWRPEYTFEKAVERVGRGEEWRSELTLKVGKLGYHAVSTGVYTTREETRLGN</sequence>
<accession>A0AAN6SNP8</accession>
<dbReference type="AlphaFoldDB" id="A0AAN6SNP8"/>
<protein>
    <recommendedName>
        <fullName evidence="2">NAD-dependent epimerase/dehydratase domain-containing protein</fullName>
    </recommendedName>
</protein>
<organism evidence="3 4">
    <name type="scientific">Parachaetomium inaequale</name>
    <dbReference type="NCBI Taxonomy" id="2588326"/>
    <lineage>
        <taxon>Eukaryota</taxon>
        <taxon>Fungi</taxon>
        <taxon>Dikarya</taxon>
        <taxon>Ascomycota</taxon>
        <taxon>Pezizomycotina</taxon>
        <taxon>Sordariomycetes</taxon>
        <taxon>Sordariomycetidae</taxon>
        <taxon>Sordariales</taxon>
        <taxon>Chaetomiaceae</taxon>
        <taxon>Parachaetomium</taxon>
    </lineage>
</organism>
<name>A0AAN6SNP8_9PEZI</name>
<dbReference type="InterPro" id="IPR036291">
    <property type="entry name" value="NAD(P)-bd_dom_sf"/>
</dbReference>
<evidence type="ECO:0000313" key="3">
    <source>
        <dbReference type="EMBL" id="KAK4034047.1"/>
    </source>
</evidence>
<evidence type="ECO:0000313" key="4">
    <source>
        <dbReference type="Proteomes" id="UP001303115"/>
    </source>
</evidence>
<dbReference type="Gene3D" id="3.40.50.720">
    <property type="entry name" value="NAD(P)-binding Rossmann-like Domain"/>
    <property type="match status" value="1"/>
</dbReference>
<evidence type="ECO:0000259" key="2">
    <source>
        <dbReference type="Pfam" id="PF01370"/>
    </source>
</evidence>
<dbReference type="PANTHER" id="PTHR43000">
    <property type="entry name" value="DTDP-D-GLUCOSE 4,6-DEHYDRATASE-RELATED"/>
    <property type="match status" value="1"/>
</dbReference>
<feature type="domain" description="NAD-dependent epimerase/dehydratase" evidence="2">
    <location>
        <begin position="6"/>
        <end position="228"/>
    </location>
</feature>
<keyword evidence="4" id="KW-1185">Reference proteome</keyword>
<gene>
    <name evidence="3" type="ORF">C8A01DRAFT_49468</name>
</gene>
<comment type="caution">
    <text evidence="3">The sequence shown here is derived from an EMBL/GenBank/DDBJ whole genome shotgun (WGS) entry which is preliminary data.</text>
</comment>
<comment type="similarity">
    <text evidence="1">Belongs to the NAD(P)-dependent epimerase/dehydratase family.</text>
</comment>
<dbReference type="Proteomes" id="UP001303115">
    <property type="component" value="Unassembled WGS sequence"/>
</dbReference>
<evidence type="ECO:0000256" key="1">
    <source>
        <dbReference type="ARBA" id="ARBA00007637"/>
    </source>
</evidence>
<dbReference type="Pfam" id="PF01370">
    <property type="entry name" value="Epimerase"/>
    <property type="match status" value="1"/>
</dbReference>